<feature type="region of interest" description="Disordered" evidence="1">
    <location>
        <begin position="1"/>
        <end position="44"/>
    </location>
</feature>
<sequence>MAHDGLLSDGDSVAPQGKPLLGDSRGHSSPVVNVGAVRKGHAHW</sequence>
<gene>
    <name evidence="2" type="primary">76</name>
    <name evidence="2" type="ORF">SEA_OCTOBIEN14_76</name>
</gene>
<proteinExistence type="predicted"/>
<name>A0A3G3M9Z4_9CAUD</name>
<dbReference type="RefSeq" id="YP_010246321.1">
    <property type="nucleotide sequence ID" value="NC_060134.1"/>
</dbReference>
<accession>A0A3G3M9Z4</accession>
<evidence type="ECO:0000313" key="3">
    <source>
        <dbReference type="Proteomes" id="UP000280547"/>
    </source>
</evidence>
<protein>
    <submittedName>
        <fullName evidence="2">Uncharacterized protein</fullName>
    </submittedName>
</protein>
<keyword evidence="3" id="KW-1185">Reference proteome</keyword>
<evidence type="ECO:0000313" key="2">
    <source>
        <dbReference type="EMBL" id="AYR03281.1"/>
    </source>
</evidence>
<dbReference type="KEGG" id="vg:70080930"/>
<dbReference type="Proteomes" id="UP000280547">
    <property type="component" value="Segment"/>
</dbReference>
<evidence type="ECO:0000256" key="1">
    <source>
        <dbReference type="SAM" id="MobiDB-lite"/>
    </source>
</evidence>
<dbReference type="EMBL" id="MH976515">
    <property type="protein sequence ID" value="AYR03281.1"/>
    <property type="molecule type" value="Genomic_DNA"/>
</dbReference>
<organism evidence="2 3">
    <name type="scientific">Gordonia phage Octobien14</name>
    <dbReference type="NCBI Taxonomy" id="2483673"/>
    <lineage>
        <taxon>Viruses</taxon>
        <taxon>Duplodnaviria</taxon>
        <taxon>Heunggongvirae</taxon>
        <taxon>Uroviricota</taxon>
        <taxon>Caudoviricetes</taxon>
        <taxon>Deeyouvirinae</taxon>
        <taxon>Octobienvirus</taxon>
        <taxon>Octobienvirus octobien14</taxon>
    </lineage>
</organism>
<dbReference type="GeneID" id="70080930"/>
<reference evidence="2 3" key="1">
    <citation type="submission" date="2018-09" db="EMBL/GenBank/DDBJ databases">
        <authorList>
            <person name="Amanuel B.M."/>
            <person name="Anspach C.J."/>
            <person name="Chiquito R.J."/>
            <person name="Gales J.M."/>
            <person name="Hall T."/>
            <person name="Hotaki K."/>
            <person name="Lozano B."/>
            <person name="Mugisha B."/>
            <person name="Fogarty M.P."/>
            <person name="Leadon S.A."/>
            <person name="Molloy S.D."/>
            <person name="Garlena R.A."/>
            <person name="Russell D.A."/>
            <person name="Pope W.H."/>
            <person name="Jacobs-Sera D."/>
            <person name="Hatfull G.F."/>
        </authorList>
    </citation>
    <scope>NUCLEOTIDE SEQUENCE [LARGE SCALE GENOMIC DNA]</scope>
</reference>